<dbReference type="PANTHER" id="PTHR43741">
    <property type="entry name" value="FMN-DEPENDENT NADH-AZOREDUCTASE 1"/>
    <property type="match status" value="1"/>
</dbReference>
<dbReference type="InterPro" id="IPR029039">
    <property type="entry name" value="Flavoprotein-like_sf"/>
</dbReference>
<dbReference type="EC" id="1.7.1.17" evidence="6"/>
<evidence type="ECO:0000313" key="8">
    <source>
        <dbReference type="EMBL" id="TFW29721.1"/>
    </source>
</evidence>
<dbReference type="GO" id="GO:0016652">
    <property type="term" value="F:oxidoreductase activity, acting on NAD(P)H as acceptor"/>
    <property type="evidence" value="ECO:0007669"/>
    <property type="project" value="UniProtKB-UniRule"/>
</dbReference>
<dbReference type="InterPro" id="IPR050104">
    <property type="entry name" value="FMN-dep_NADH:Q_OxRdtase_AzoR1"/>
</dbReference>
<comment type="catalytic activity">
    <reaction evidence="5">
        <text>N,N-dimethyl-1,4-phenylenediamine + anthranilate + 2 NAD(+) = 2-(4-dimethylaminophenyl)diazenylbenzoate + 2 NADH + 2 H(+)</text>
        <dbReference type="Rhea" id="RHEA:55872"/>
        <dbReference type="ChEBI" id="CHEBI:15378"/>
        <dbReference type="ChEBI" id="CHEBI:15783"/>
        <dbReference type="ChEBI" id="CHEBI:16567"/>
        <dbReference type="ChEBI" id="CHEBI:57540"/>
        <dbReference type="ChEBI" id="CHEBI:57945"/>
        <dbReference type="ChEBI" id="CHEBI:71579"/>
        <dbReference type="EC" id="1.7.1.17"/>
    </reaction>
    <physiologicalReaction direction="right-to-left" evidence="5">
        <dbReference type="Rhea" id="RHEA:55874"/>
    </physiologicalReaction>
</comment>
<comment type="caution">
    <text evidence="6">Lacks conserved residue(s) required for the propagation of feature annotation.</text>
</comment>
<dbReference type="SUPFAM" id="SSF52218">
    <property type="entry name" value="Flavoproteins"/>
    <property type="match status" value="1"/>
</dbReference>
<dbReference type="OrthoDB" id="9787136at2"/>
<dbReference type="Pfam" id="PF02525">
    <property type="entry name" value="Flavodoxin_2"/>
    <property type="match status" value="1"/>
</dbReference>
<comment type="cofactor">
    <cofactor evidence="6">
        <name>FMN</name>
        <dbReference type="ChEBI" id="CHEBI:58210"/>
    </cofactor>
    <text evidence="6">Binds 1 FMN per subunit.</text>
</comment>
<feature type="binding site" evidence="6">
    <location>
        <begin position="16"/>
        <end position="18"/>
    </location>
    <ligand>
        <name>FMN</name>
        <dbReference type="ChEBI" id="CHEBI:58210"/>
    </ligand>
</feature>
<evidence type="ECO:0000256" key="6">
    <source>
        <dbReference type="HAMAP-Rule" id="MF_01216"/>
    </source>
</evidence>
<protein>
    <recommendedName>
        <fullName evidence="6">FMN dependent NADH:quinone oxidoreductase</fullName>
        <ecNumber evidence="6">1.6.5.-</ecNumber>
    </recommendedName>
    <alternativeName>
        <fullName evidence="6">Azo-dye reductase</fullName>
    </alternativeName>
    <alternativeName>
        <fullName evidence="6">FMN-dependent NADH-azo compound oxidoreductase</fullName>
    </alternativeName>
    <alternativeName>
        <fullName evidence="6">FMN-dependent NADH-azoreductase</fullName>
        <ecNumber evidence="6">1.7.1.17</ecNumber>
    </alternativeName>
</protein>
<dbReference type="InterPro" id="IPR023048">
    <property type="entry name" value="NADH:quinone_OxRdtase_FMN_depd"/>
</dbReference>
<proteinExistence type="inferred from homology"/>
<keyword evidence="1 6" id="KW-0285">Flavoprotein</keyword>
<gene>
    <name evidence="6" type="primary">azoR</name>
    <name evidence="8" type="ORF">E4L98_03475</name>
</gene>
<keyword evidence="3 6" id="KW-0560">Oxidoreductase</keyword>
<dbReference type="GO" id="GO:0010181">
    <property type="term" value="F:FMN binding"/>
    <property type="evidence" value="ECO:0007669"/>
    <property type="project" value="UniProtKB-UniRule"/>
</dbReference>
<dbReference type="GO" id="GO:0009055">
    <property type="term" value="F:electron transfer activity"/>
    <property type="evidence" value="ECO:0007669"/>
    <property type="project" value="UniProtKB-UniRule"/>
</dbReference>
<keyword evidence="2 6" id="KW-0288">FMN</keyword>
<comment type="caution">
    <text evidence="8">The sequence shown here is derived from an EMBL/GenBank/DDBJ whole genome shotgun (WGS) entry which is preliminary data.</text>
</comment>
<dbReference type="RefSeq" id="WP_135200181.1">
    <property type="nucleotide sequence ID" value="NZ_SPVG01000032.1"/>
</dbReference>
<organism evidence="8 9">
    <name type="scientific">Duganella callida</name>
    <dbReference type="NCBI Taxonomy" id="2561932"/>
    <lineage>
        <taxon>Bacteria</taxon>
        <taxon>Pseudomonadati</taxon>
        <taxon>Pseudomonadota</taxon>
        <taxon>Betaproteobacteria</taxon>
        <taxon>Burkholderiales</taxon>
        <taxon>Oxalobacteraceae</taxon>
        <taxon>Telluria group</taxon>
        <taxon>Duganella</taxon>
    </lineage>
</organism>
<keyword evidence="9" id="KW-1185">Reference proteome</keyword>
<comment type="similarity">
    <text evidence="6">Belongs to the azoreductase type 1 family.</text>
</comment>
<dbReference type="InterPro" id="IPR003680">
    <property type="entry name" value="Flavodoxin_fold"/>
</dbReference>
<comment type="catalytic activity">
    <reaction evidence="6">
        <text>2 a quinone + NADH + H(+) = 2 a 1,4-benzosemiquinone + NAD(+)</text>
        <dbReference type="Rhea" id="RHEA:65952"/>
        <dbReference type="ChEBI" id="CHEBI:15378"/>
        <dbReference type="ChEBI" id="CHEBI:57540"/>
        <dbReference type="ChEBI" id="CHEBI:57945"/>
        <dbReference type="ChEBI" id="CHEBI:132124"/>
        <dbReference type="ChEBI" id="CHEBI:134225"/>
    </reaction>
</comment>
<reference evidence="8 9" key="1">
    <citation type="submission" date="2019-03" db="EMBL/GenBank/DDBJ databases">
        <title>Draft Genome Sequence of Duganella callidus sp. nov., a Novel Duganella Species Isolated from Cultivated Soil.</title>
        <authorList>
            <person name="Raths R."/>
            <person name="Peta V."/>
            <person name="Bucking H."/>
        </authorList>
    </citation>
    <scope>NUCLEOTIDE SEQUENCE [LARGE SCALE GENOMIC DNA]</scope>
    <source>
        <strain evidence="8 9">DN04</strain>
    </source>
</reference>
<dbReference type="Gene3D" id="3.40.50.360">
    <property type="match status" value="1"/>
</dbReference>
<evidence type="ECO:0000256" key="1">
    <source>
        <dbReference type="ARBA" id="ARBA00022630"/>
    </source>
</evidence>
<evidence type="ECO:0000259" key="7">
    <source>
        <dbReference type="Pfam" id="PF02525"/>
    </source>
</evidence>
<sequence length="205" mass="22177">MNSILHLSASARGAESSSYRLSQQIVARLRQRHPQARLMSRDLWAEPLPHVDSLYANALGRTEGGSAHAQGLSSLAWSDLLIDELKAAEAVVIATPMHNFTVPSVLKAWIDHVVRIGVTFNPTPQGKVGTLADRPVYIAVSSGGVRTGERARQPDFLEPYLRAILATIGLKDLHFFSLQLMAAGPEAITAAQAAVESELAQHFPL</sequence>
<comment type="subunit">
    <text evidence="6">Homodimer.</text>
</comment>
<name>A0A4Y9SSY0_9BURK</name>
<feature type="domain" description="Flavodoxin-like fold" evidence="7">
    <location>
        <begin position="3"/>
        <end position="201"/>
    </location>
</feature>
<evidence type="ECO:0000256" key="5">
    <source>
        <dbReference type="ARBA" id="ARBA00048542"/>
    </source>
</evidence>
<evidence type="ECO:0000313" key="9">
    <source>
        <dbReference type="Proteomes" id="UP000297729"/>
    </source>
</evidence>
<dbReference type="GO" id="GO:0016655">
    <property type="term" value="F:oxidoreductase activity, acting on NAD(P)H, quinone or similar compound as acceptor"/>
    <property type="evidence" value="ECO:0007669"/>
    <property type="project" value="InterPro"/>
</dbReference>
<evidence type="ECO:0000256" key="3">
    <source>
        <dbReference type="ARBA" id="ARBA00023002"/>
    </source>
</evidence>
<feature type="binding site" evidence="6">
    <location>
        <begin position="141"/>
        <end position="144"/>
    </location>
    <ligand>
        <name>FMN</name>
        <dbReference type="ChEBI" id="CHEBI:58210"/>
    </ligand>
</feature>
<feature type="binding site" evidence="6">
    <location>
        <position position="10"/>
    </location>
    <ligand>
        <name>FMN</name>
        <dbReference type="ChEBI" id="CHEBI:58210"/>
    </ligand>
</feature>
<comment type="function">
    <text evidence="6">Quinone reductase that provides resistance to thiol-specific stress caused by electrophilic quinones.</text>
</comment>
<comment type="function">
    <text evidence="6">Also exhibits azoreductase activity. Catalyzes the reductive cleavage of the azo bond in aromatic azo compounds to the corresponding amines.</text>
</comment>
<dbReference type="HAMAP" id="MF_01216">
    <property type="entry name" value="Azoreductase_type1"/>
    <property type="match status" value="1"/>
</dbReference>
<accession>A0A4Y9SSY0</accession>
<dbReference type="AlphaFoldDB" id="A0A4Y9SSY0"/>
<dbReference type="EC" id="1.6.5.-" evidence="6"/>
<dbReference type="PANTHER" id="PTHR43741:SF4">
    <property type="entry name" value="FMN-DEPENDENT NADH:QUINONE OXIDOREDUCTASE"/>
    <property type="match status" value="1"/>
</dbReference>
<dbReference type="Proteomes" id="UP000297729">
    <property type="component" value="Unassembled WGS sequence"/>
</dbReference>
<dbReference type="EMBL" id="SPVG01000032">
    <property type="protein sequence ID" value="TFW29721.1"/>
    <property type="molecule type" value="Genomic_DNA"/>
</dbReference>
<evidence type="ECO:0000256" key="4">
    <source>
        <dbReference type="ARBA" id="ARBA00023027"/>
    </source>
</evidence>
<keyword evidence="4 6" id="KW-0520">NAD</keyword>
<evidence type="ECO:0000256" key="2">
    <source>
        <dbReference type="ARBA" id="ARBA00022643"/>
    </source>
</evidence>